<evidence type="ECO:0000256" key="1">
    <source>
        <dbReference type="ARBA" id="ARBA00022481"/>
    </source>
</evidence>
<evidence type="ECO:0000256" key="5">
    <source>
        <dbReference type="SAM" id="MobiDB-lite"/>
    </source>
</evidence>
<dbReference type="CDD" id="cd00371">
    <property type="entry name" value="HMA"/>
    <property type="match status" value="1"/>
</dbReference>
<proteinExistence type="inferred from homology"/>
<feature type="domain" description="HMA" evidence="6">
    <location>
        <begin position="9"/>
        <end position="72"/>
    </location>
</feature>
<dbReference type="PANTHER" id="PTHR45868">
    <property type="entry name" value="HEAVY METAL-ASSOCIATED ISOPRENYLATED PLANT PROTEIN 33-RELATED"/>
    <property type="match status" value="1"/>
</dbReference>
<dbReference type="Proteomes" id="UP001515500">
    <property type="component" value="Chromosome 10"/>
</dbReference>
<dbReference type="PANTHER" id="PTHR45868:SF14">
    <property type="entry name" value="OS08G0205500 PROTEIN"/>
    <property type="match status" value="1"/>
</dbReference>
<evidence type="ECO:0000313" key="8">
    <source>
        <dbReference type="RefSeq" id="XP_039133690.1"/>
    </source>
</evidence>
<keyword evidence="3" id="KW-0449">Lipoprotein</keyword>
<feature type="compositionally biased region" description="Basic and acidic residues" evidence="5">
    <location>
        <begin position="130"/>
        <end position="139"/>
    </location>
</feature>
<keyword evidence="7" id="KW-1185">Reference proteome</keyword>
<dbReference type="Pfam" id="PF00403">
    <property type="entry name" value="HMA"/>
    <property type="match status" value="1"/>
</dbReference>
<dbReference type="SUPFAM" id="SSF55008">
    <property type="entry name" value="HMA, heavy metal-associated domain"/>
    <property type="match status" value="1"/>
</dbReference>
<feature type="compositionally biased region" description="Low complexity" evidence="5">
    <location>
        <begin position="113"/>
        <end position="129"/>
    </location>
</feature>
<organism evidence="7 8">
    <name type="scientific">Dioscorea cayennensis subsp. rotundata</name>
    <name type="common">White Guinea yam</name>
    <name type="synonym">Dioscorea rotundata</name>
    <dbReference type="NCBI Taxonomy" id="55577"/>
    <lineage>
        <taxon>Eukaryota</taxon>
        <taxon>Viridiplantae</taxon>
        <taxon>Streptophyta</taxon>
        <taxon>Embryophyta</taxon>
        <taxon>Tracheophyta</taxon>
        <taxon>Spermatophyta</taxon>
        <taxon>Magnoliopsida</taxon>
        <taxon>Liliopsida</taxon>
        <taxon>Dioscoreales</taxon>
        <taxon>Dioscoreaceae</taxon>
        <taxon>Dioscorea</taxon>
    </lineage>
</organism>
<dbReference type="InterPro" id="IPR036163">
    <property type="entry name" value="HMA_dom_sf"/>
</dbReference>
<dbReference type="AlphaFoldDB" id="A0AB40C1R0"/>
<name>A0AB40C1R0_DIOCR</name>
<dbReference type="PROSITE" id="PS50846">
    <property type="entry name" value="HMA_2"/>
    <property type="match status" value="1"/>
</dbReference>
<evidence type="ECO:0000313" key="7">
    <source>
        <dbReference type="Proteomes" id="UP001515500"/>
    </source>
</evidence>
<sequence length="267" mass="29127">MGARADDNLKIIELKVSVNCCEGCKKKVLKALSIKGVLKTEIHPSQPKLTVYGSVDPQTLIKKLSRCGKTAELCSSEETKLPKIPATTTTAATAVDKEQQTKSYSDDAGGKQNSSLNDTKSSNNNNNNNKNKDGDEINNKVKETSGSVAAQVVPEEAMFATPVVTTVPPMSYVVGPGPNMVHNPGGNVMASSHARVYYPMEPHTVLPMPYYTTVSTHYTAPPPPCYIPEHYQYEMPIYRTPPPPMQQQPMGFSDYFNDDNTVGCHVM</sequence>
<dbReference type="GO" id="GO:0046872">
    <property type="term" value="F:metal ion binding"/>
    <property type="evidence" value="ECO:0007669"/>
    <property type="project" value="UniProtKB-KW"/>
</dbReference>
<protein>
    <submittedName>
        <fullName evidence="8">Heavy metal-associated isoprenylated plant protein 36-like</fullName>
    </submittedName>
</protein>
<dbReference type="Gene3D" id="3.30.70.100">
    <property type="match status" value="1"/>
</dbReference>
<reference evidence="8" key="1">
    <citation type="submission" date="2025-08" db="UniProtKB">
        <authorList>
            <consortium name="RefSeq"/>
        </authorList>
    </citation>
    <scope>IDENTIFICATION</scope>
</reference>
<keyword evidence="3" id="KW-0636">Prenylation</keyword>
<dbReference type="InterPro" id="IPR006121">
    <property type="entry name" value="HMA_dom"/>
</dbReference>
<accession>A0AB40C1R0</accession>
<feature type="region of interest" description="Disordered" evidence="5">
    <location>
        <begin position="90"/>
        <end position="139"/>
    </location>
</feature>
<evidence type="ECO:0000256" key="4">
    <source>
        <dbReference type="ARBA" id="ARBA00024045"/>
    </source>
</evidence>
<evidence type="ECO:0000259" key="6">
    <source>
        <dbReference type="PROSITE" id="PS50846"/>
    </source>
</evidence>
<keyword evidence="1" id="KW-0488">Methylation</keyword>
<dbReference type="GeneID" id="120270685"/>
<evidence type="ECO:0000256" key="2">
    <source>
        <dbReference type="ARBA" id="ARBA00022723"/>
    </source>
</evidence>
<evidence type="ECO:0000256" key="3">
    <source>
        <dbReference type="ARBA" id="ARBA00023289"/>
    </source>
</evidence>
<feature type="compositionally biased region" description="Basic and acidic residues" evidence="5">
    <location>
        <begin position="95"/>
        <end position="109"/>
    </location>
</feature>
<dbReference type="RefSeq" id="XP_039133690.1">
    <property type="nucleotide sequence ID" value="XM_039277756.1"/>
</dbReference>
<keyword evidence="2" id="KW-0479">Metal-binding</keyword>
<gene>
    <name evidence="8" type="primary">LOC120270685</name>
</gene>
<comment type="similarity">
    <text evidence="4">Belongs to the HIPP family.</text>
</comment>